<evidence type="ECO:0000256" key="9">
    <source>
        <dbReference type="ARBA" id="ARBA00025174"/>
    </source>
</evidence>
<dbReference type="InterPro" id="IPR000811">
    <property type="entry name" value="Glyco_trans_35"/>
</dbReference>
<evidence type="ECO:0000313" key="13">
    <source>
        <dbReference type="Proteomes" id="UP000320722"/>
    </source>
</evidence>
<dbReference type="Gene3D" id="3.40.50.2000">
    <property type="entry name" value="Glycogen Phosphorylase B"/>
    <property type="match status" value="3"/>
</dbReference>
<dbReference type="InterPro" id="IPR035090">
    <property type="entry name" value="Pyridoxal_P_attach_site"/>
</dbReference>
<comment type="function">
    <text evidence="9">Phosphorylase is an important allosteric enzyme in carbohydrate metabolism. Enzymes from different sources differ in their regulatory mechanisms and in their natural substrates. However, all known phosphorylases share catalytic and structural properties.</text>
</comment>
<evidence type="ECO:0000256" key="3">
    <source>
        <dbReference type="ARBA" id="ARBA00006047"/>
    </source>
</evidence>
<evidence type="ECO:0000256" key="4">
    <source>
        <dbReference type="ARBA" id="ARBA00012591"/>
    </source>
</evidence>
<dbReference type="RefSeq" id="WP_145039130.1">
    <property type="nucleotide sequence ID" value="NZ_CP036266.1"/>
</dbReference>
<dbReference type="PANTHER" id="PTHR42655:SF1">
    <property type="entry name" value="GLYCOGEN PHOSPHORYLASE"/>
    <property type="match status" value="1"/>
</dbReference>
<accession>A0A517WAV9</accession>
<dbReference type="GO" id="GO:0005975">
    <property type="term" value="P:carbohydrate metabolic process"/>
    <property type="evidence" value="ECO:0007669"/>
    <property type="project" value="InterPro"/>
</dbReference>
<organism evidence="10 12">
    <name type="scientific">Gimesia chilikensis</name>
    <dbReference type="NCBI Taxonomy" id="2605989"/>
    <lineage>
        <taxon>Bacteria</taxon>
        <taxon>Pseudomonadati</taxon>
        <taxon>Planctomycetota</taxon>
        <taxon>Planctomycetia</taxon>
        <taxon>Planctomycetales</taxon>
        <taxon>Planctomycetaceae</taxon>
        <taxon>Gimesia</taxon>
    </lineage>
</organism>
<comment type="catalytic activity">
    <reaction evidence="1">
        <text>[(1-&gt;4)-alpha-D-glucosyl](n) + phosphate = [(1-&gt;4)-alpha-D-glucosyl](n-1) + alpha-D-glucose 1-phosphate</text>
        <dbReference type="Rhea" id="RHEA:41732"/>
        <dbReference type="Rhea" id="RHEA-COMP:9584"/>
        <dbReference type="Rhea" id="RHEA-COMP:9586"/>
        <dbReference type="ChEBI" id="CHEBI:15444"/>
        <dbReference type="ChEBI" id="CHEBI:43474"/>
        <dbReference type="ChEBI" id="CHEBI:58601"/>
        <dbReference type="EC" id="2.4.1.1"/>
    </reaction>
</comment>
<evidence type="ECO:0000313" key="10">
    <source>
        <dbReference type="EMBL" id="QDT20282.1"/>
    </source>
</evidence>
<gene>
    <name evidence="10" type="primary">malP_2</name>
    <name evidence="10" type="ORF">HG66A1_20670</name>
    <name evidence="11" type="ORF">V6x_20810</name>
</gene>
<proteinExistence type="inferred from homology"/>
<evidence type="ECO:0000313" key="11">
    <source>
        <dbReference type="EMBL" id="QDU02379.1"/>
    </source>
</evidence>
<dbReference type="Pfam" id="PF00343">
    <property type="entry name" value="Phosphorylase"/>
    <property type="match status" value="1"/>
</dbReference>
<dbReference type="NCBIfam" id="TIGR02094">
    <property type="entry name" value="more_P_ylases"/>
    <property type="match status" value="1"/>
</dbReference>
<evidence type="ECO:0000256" key="7">
    <source>
        <dbReference type="ARBA" id="ARBA00022898"/>
    </source>
</evidence>
<dbReference type="Proteomes" id="UP000320421">
    <property type="component" value="Chromosome"/>
</dbReference>
<keyword evidence="6 10" id="KW-0808">Transferase</keyword>
<dbReference type="EMBL" id="CP036347">
    <property type="protein sequence ID" value="QDU02379.1"/>
    <property type="molecule type" value="Genomic_DNA"/>
</dbReference>
<dbReference type="InterPro" id="IPR052182">
    <property type="entry name" value="Glycogen/Maltodextrin_Phosph"/>
</dbReference>
<dbReference type="Proteomes" id="UP000320722">
    <property type="component" value="Chromosome"/>
</dbReference>
<protein>
    <recommendedName>
        <fullName evidence="4">glycogen phosphorylase</fullName>
        <ecNumber evidence="4">2.4.1.1</ecNumber>
    </recommendedName>
</protein>
<accession>A0A517PLN6</accession>
<dbReference type="AlphaFoldDB" id="A0A517PLN6"/>
<dbReference type="PROSITE" id="PS00102">
    <property type="entry name" value="PHOSPHORYLASE"/>
    <property type="match status" value="1"/>
</dbReference>
<reference evidence="12 13" key="1">
    <citation type="submission" date="2019-02" db="EMBL/GenBank/DDBJ databases">
        <title>Deep-cultivation of Planctomycetes and their phenomic and genomic characterization uncovers novel biology.</title>
        <authorList>
            <person name="Wiegand S."/>
            <person name="Jogler M."/>
            <person name="Boedeker C."/>
            <person name="Pinto D."/>
            <person name="Vollmers J."/>
            <person name="Rivas-Marin E."/>
            <person name="Kohn T."/>
            <person name="Peeters S.H."/>
            <person name="Heuer A."/>
            <person name="Rast P."/>
            <person name="Oberbeckmann S."/>
            <person name="Bunk B."/>
            <person name="Jeske O."/>
            <person name="Meyerdierks A."/>
            <person name="Storesund J.E."/>
            <person name="Kallscheuer N."/>
            <person name="Luecker S."/>
            <person name="Lage O.M."/>
            <person name="Pohl T."/>
            <person name="Merkel B.J."/>
            <person name="Hornburger P."/>
            <person name="Mueller R.-W."/>
            <person name="Bruemmer F."/>
            <person name="Labrenz M."/>
            <person name="Spormann A.M."/>
            <person name="Op den Camp H."/>
            <person name="Overmann J."/>
            <person name="Amann R."/>
            <person name="Jetten M.S.M."/>
            <person name="Mascher T."/>
            <person name="Medema M.H."/>
            <person name="Devos D.P."/>
            <person name="Kaster A.-K."/>
            <person name="Ovreas L."/>
            <person name="Rohde M."/>
            <person name="Galperin M.Y."/>
            <person name="Jogler C."/>
        </authorList>
    </citation>
    <scope>NUCLEOTIDE SEQUENCE [LARGE SCALE GENOMIC DNA]</scope>
    <source>
        <strain evidence="10 12">HG66A1</strain>
        <strain evidence="11 13">V6</strain>
    </source>
</reference>
<dbReference type="SUPFAM" id="SSF53756">
    <property type="entry name" value="UDP-Glycosyltransferase/glycogen phosphorylase"/>
    <property type="match status" value="1"/>
</dbReference>
<evidence type="ECO:0000256" key="1">
    <source>
        <dbReference type="ARBA" id="ARBA00001275"/>
    </source>
</evidence>
<dbReference type="InterPro" id="IPR011834">
    <property type="entry name" value="Agluc_phsphrylas"/>
</dbReference>
<evidence type="ECO:0000256" key="2">
    <source>
        <dbReference type="ARBA" id="ARBA00001933"/>
    </source>
</evidence>
<comment type="similarity">
    <text evidence="3">Belongs to the glycogen phosphorylase family.</text>
</comment>
<keyword evidence="8" id="KW-0119">Carbohydrate metabolism</keyword>
<dbReference type="OrthoDB" id="9760804at2"/>
<keyword evidence="5 10" id="KW-0328">Glycosyltransferase</keyword>
<evidence type="ECO:0000256" key="8">
    <source>
        <dbReference type="ARBA" id="ARBA00023277"/>
    </source>
</evidence>
<keyword evidence="7" id="KW-0663">Pyridoxal phosphate</keyword>
<evidence type="ECO:0000256" key="6">
    <source>
        <dbReference type="ARBA" id="ARBA00022679"/>
    </source>
</evidence>
<keyword evidence="12" id="KW-1185">Reference proteome</keyword>
<evidence type="ECO:0000256" key="5">
    <source>
        <dbReference type="ARBA" id="ARBA00022676"/>
    </source>
</evidence>
<name>A0A517PLN6_9PLAN</name>
<sequence length="573" mass="64642">MTHSDRPLVAYFSMEIALHPKMPTYSGGLGILAGDTLRAAADLGVAMIGVTLLQRQGYFAQSLDSSGWQYENPMPWEIGQYCSELPVQVDVEIENRPIHVRAWKYEIQSCRGNRLPVILLDTDIAGNSDWDRRLTDQLYGGDQHYRLCQEIILGLGGVRILRALGHQDITRFHMNEGHAALLGLELLDESAQAAGRSQFNSQDVQNVRHSCNFTTHTPVPAGHDRFPLDLVQHTLARSDIFENHEVFCCEGELNMTYLALNLSHYVNGVARKHGEVSRKMLVPRDQYHHYEIDHITNGVHLETWAAPALASLFDHYLPGWREDNSSLRSALSIPGEDIWKAHQAAKQKLIDQVNASSGTGFDINTFTLGFARRATAYKRANLLFHDPARLKNLARQVRNIQVVFAGKAHPHDEQGKHLIQEIFQQKDSMLPEVKVVYLENYDWELARLLTSGVDVWLNTPLPPLEASGTSGMKAALNGVPSLSVLDGWWIEGCVEGVTGWAIDHVGESYHNDQERLAHDANCLYETLENSVIPLFYQQRDAWLKIMAHAIALNASYFNTQRMVQQYVLKAYYD</sequence>
<comment type="cofactor">
    <cofactor evidence="2">
        <name>pyridoxal 5'-phosphate</name>
        <dbReference type="ChEBI" id="CHEBI:597326"/>
    </cofactor>
</comment>
<evidence type="ECO:0000313" key="12">
    <source>
        <dbReference type="Proteomes" id="UP000320421"/>
    </source>
</evidence>
<dbReference type="PANTHER" id="PTHR42655">
    <property type="entry name" value="GLYCOGEN PHOSPHORYLASE"/>
    <property type="match status" value="1"/>
</dbReference>
<dbReference type="GO" id="GO:0008184">
    <property type="term" value="F:glycogen phosphorylase activity"/>
    <property type="evidence" value="ECO:0007669"/>
    <property type="project" value="InterPro"/>
</dbReference>
<dbReference type="EC" id="2.4.1.1" evidence="4"/>
<dbReference type="GO" id="GO:0030170">
    <property type="term" value="F:pyridoxal phosphate binding"/>
    <property type="evidence" value="ECO:0007669"/>
    <property type="project" value="InterPro"/>
</dbReference>
<dbReference type="EMBL" id="CP036266">
    <property type="protein sequence ID" value="QDT20282.1"/>
    <property type="molecule type" value="Genomic_DNA"/>
</dbReference>